<feature type="compositionally biased region" description="Polar residues" evidence="2">
    <location>
        <begin position="187"/>
        <end position="202"/>
    </location>
</feature>
<gene>
    <name evidence="4" type="ORF">SEV965_LOCUS1763</name>
</gene>
<sequence>MITYPEYKINNQTILQEQFDENYEPTQEEIREYAIYIGIEPDKEPHLFWLAREGIMKPLPPGWKPCQEENGELYYFNFDTGKSSWDHPCDEIYKSRVLEERRKQSSSTTLLDTNPRELYYFNFDTGKSSWDHPCDEIYKSRVLEERRKQSSSTTLLDTNPRGTLTQTGRSTSTVSDYLSGGKKSLPLGTNVTTPAMTRTEAQASRYDAQYVNSDNDEIEEELMNSEDNDDDDDDEQSSDDFRKKVDFGIEPSLSARIERNEKEAITSSAMSASRTMNSLENTDRKIENRKDSLDDEDENDRKKRAELAANAAVRRLSSTNINKSETYLTNEDTLITPREDYDLTKLRGRLEASANEEKLQILEDNRNYIEKVKKELNLAKQKEEQTLRDKMKADIASIESNIRENIARERKLLESRKQEELNHIKQSIDREKEELQKKLRESMQSDLNVYKNALDQQNNSSTQIHSLQDKLNRDKNDFEERLRLVENRHKNEIDDINRRYEQVKADRDKLEKHLKEKDNLHSTLQRTMDQLRSDKATIERKLQDAEIQLKAIEDSNRQVQLSIARKSLINGSENEDDDDDYDDYDENFTPKKFTNKNKNDFHDYDDEAEQLSDTDSDVIKMEETLKELRQTQREYLSLLPTSNIDESQKQHMKTTTIDLTKLSVADVAPVVRNIRTINRNIPRMYESFETIPNQLLTDSGRWSNTMISTLSNNNNNNSSLMYQTLNGYQPIISKTHHWNSQPTLVTREAVLKAARTVFAPGVIDQLTSSTKSSTY</sequence>
<feature type="coiled-coil region" evidence="1">
    <location>
        <begin position="362"/>
        <end position="562"/>
    </location>
</feature>
<reference evidence="4" key="1">
    <citation type="submission" date="2021-02" db="EMBL/GenBank/DDBJ databases">
        <authorList>
            <person name="Nowell W R."/>
        </authorList>
    </citation>
    <scope>NUCLEOTIDE SEQUENCE</scope>
</reference>
<feature type="domain" description="WW" evidence="3">
    <location>
        <begin position="57"/>
        <end position="90"/>
    </location>
</feature>
<dbReference type="EMBL" id="CAJNOU010000035">
    <property type="protein sequence ID" value="CAF0823942.1"/>
    <property type="molecule type" value="Genomic_DNA"/>
</dbReference>
<protein>
    <recommendedName>
        <fullName evidence="3">WW domain-containing protein</fullName>
    </recommendedName>
</protein>
<dbReference type="InterPro" id="IPR001202">
    <property type="entry name" value="WW_dom"/>
</dbReference>
<feature type="region of interest" description="Disordered" evidence="2">
    <location>
        <begin position="571"/>
        <end position="602"/>
    </location>
</feature>
<dbReference type="Pfam" id="PF00397">
    <property type="entry name" value="WW"/>
    <property type="match status" value="1"/>
</dbReference>
<feature type="compositionally biased region" description="Polar residues" evidence="2">
    <location>
        <begin position="150"/>
        <end position="176"/>
    </location>
</feature>
<dbReference type="PANTHER" id="PTHR21715">
    <property type="entry name" value="RH04127P"/>
    <property type="match status" value="1"/>
</dbReference>
<feature type="region of interest" description="Disordered" evidence="2">
    <location>
        <begin position="148"/>
        <end position="301"/>
    </location>
</feature>
<feature type="compositionally biased region" description="Acidic residues" evidence="2">
    <location>
        <begin position="573"/>
        <end position="586"/>
    </location>
</feature>
<evidence type="ECO:0000313" key="5">
    <source>
        <dbReference type="Proteomes" id="UP000663889"/>
    </source>
</evidence>
<dbReference type="InterPro" id="IPR053233">
    <property type="entry name" value="ABRA-related"/>
</dbReference>
<keyword evidence="1" id="KW-0175">Coiled coil</keyword>
<dbReference type="AlphaFoldDB" id="A0A813UHY8"/>
<dbReference type="PROSITE" id="PS50020">
    <property type="entry name" value="WW_DOMAIN_2"/>
    <property type="match status" value="1"/>
</dbReference>
<dbReference type="Gene3D" id="3.30.1470.10">
    <property type="entry name" value="Photosystem I PsaD, reaction center subunit II"/>
    <property type="match status" value="1"/>
</dbReference>
<dbReference type="SMART" id="SM00456">
    <property type="entry name" value="WW"/>
    <property type="match status" value="1"/>
</dbReference>
<feature type="compositionally biased region" description="Polar residues" evidence="2">
    <location>
        <begin position="265"/>
        <end position="280"/>
    </location>
</feature>
<dbReference type="CDD" id="cd00201">
    <property type="entry name" value="WW"/>
    <property type="match status" value="2"/>
</dbReference>
<name>A0A813UHY8_9BILA</name>
<feature type="compositionally biased region" description="Basic and acidic residues" evidence="2">
    <location>
        <begin position="281"/>
        <end position="292"/>
    </location>
</feature>
<evidence type="ECO:0000259" key="3">
    <source>
        <dbReference type="PROSITE" id="PS50020"/>
    </source>
</evidence>
<proteinExistence type="predicted"/>
<dbReference type="InterPro" id="IPR036020">
    <property type="entry name" value="WW_dom_sf"/>
</dbReference>
<dbReference type="SUPFAM" id="SSF51045">
    <property type="entry name" value="WW domain"/>
    <property type="match status" value="1"/>
</dbReference>
<dbReference type="PROSITE" id="PS01159">
    <property type="entry name" value="WW_DOMAIN_1"/>
    <property type="match status" value="1"/>
</dbReference>
<comment type="caution">
    <text evidence="4">The sequence shown here is derived from an EMBL/GenBank/DDBJ whole genome shotgun (WGS) entry which is preliminary data.</text>
</comment>
<organism evidence="4 5">
    <name type="scientific">Rotaria sordida</name>
    <dbReference type="NCBI Taxonomy" id="392033"/>
    <lineage>
        <taxon>Eukaryota</taxon>
        <taxon>Metazoa</taxon>
        <taxon>Spiralia</taxon>
        <taxon>Gnathifera</taxon>
        <taxon>Rotifera</taxon>
        <taxon>Eurotatoria</taxon>
        <taxon>Bdelloidea</taxon>
        <taxon>Philodinida</taxon>
        <taxon>Philodinidae</taxon>
        <taxon>Rotaria</taxon>
    </lineage>
</organism>
<evidence type="ECO:0000256" key="2">
    <source>
        <dbReference type="SAM" id="MobiDB-lite"/>
    </source>
</evidence>
<evidence type="ECO:0000313" key="4">
    <source>
        <dbReference type="EMBL" id="CAF0823942.1"/>
    </source>
</evidence>
<feature type="compositionally biased region" description="Acidic residues" evidence="2">
    <location>
        <begin position="214"/>
        <end position="238"/>
    </location>
</feature>
<evidence type="ECO:0000256" key="1">
    <source>
        <dbReference type="SAM" id="Coils"/>
    </source>
</evidence>
<accession>A0A813UHY8</accession>
<dbReference type="Proteomes" id="UP000663889">
    <property type="component" value="Unassembled WGS sequence"/>
</dbReference>
<dbReference type="PANTHER" id="PTHR21715:SF0">
    <property type="entry name" value="RH04127P"/>
    <property type="match status" value="1"/>
</dbReference>